<name>E7QZF2_HALPU</name>
<protein>
    <submittedName>
        <fullName evidence="1">Uncharacterized protein</fullName>
    </submittedName>
</protein>
<accession>E7QZF2</accession>
<organism evidence="1 2">
    <name type="scientific">Haladaptatus paucihalophilus DX253</name>
    <dbReference type="NCBI Taxonomy" id="797209"/>
    <lineage>
        <taxon>Archaea</taxon>
        <taxon>Methanobacteriati</taxon>
        <taxon>Methanobacteriota</taxon>
        <taxon>Stenosarchaea group</taxon>
        <taxon>Halobacteria</taxon>
        <taxon>Halobacteriales</taxon>
        <taxon>Haladaptataceae</taxon>
        <taxon>Haladaptatus</taxon>
    </lineage>
</organism>
<dbReference type="Proteomes" id="UP000003751">
    <property type="component" value="Unassembled WGS sequence"/>
</dbReference>
<comment type="caution">
    <text evidence="1">The sequence shown here is derived from an EMBL/GenBank/DDBJ whole genome shotgun (WGS) entry which is preliminary data.</text>
</comment>
<dbReference type="EMBL" id="AEMG01000029">
    <property type="protein sequence ID" value="EFW90073.1"/>
    <property type="molecule type" value="Genomic_DNA"/>
</dbReference>
<evidence type="ECO:0000313" key="2">
    <source>
        <dbReference type="Proteomes" id="UP000003751"/>
    </source>
</evidence>
<sequence>MDTSIHLLRFATENGSVLPPSKSRRRTEIHRRCDGFSSAFFEKFAVTATMDIPTTGRTHFTETRVEDAD</sequence>
<dbReference type="PATRIC" id="fig|797209.4.peg.4073"/>
<proteinExistence type="predicted"/>
<reference evidence="1 2" key="1">
    <citation type="journal article" date="2014" name="ISME J.">
        <title>Trehalose/2-sulfotrehalose biosynthesis and glycine-betaine uptake are widely spread mechanisms for osmoadaptation in the Halobacteriales.</title>
        <authorList>
            <person name="Youssef N.H."/>
            <person name="Savage-Ashlock K.N."/>
            <person name="McCully A.L."/>
            <person name="Luedtke B."/>
            <person name="Shaw E.I."/>
            <person name="Hoff W.D."/>
            <person name="Elshahed M.S."/>
        </authorList>
    </citation>
    <scope>NUCLEOTIDE SEQUENCE [LARGE SCALE GENOMIC DNA]</scope>
    <source>
        <strain evidence="1 2">DX253</strain>
    </source>
</reference>
<evidence type="ECO:0000313" key="1">
    <source>
        <dbReference type="EMBL" id="EFW90073.1"/>
    </source>
</evidence>
<dbReference type="AlphaFoldDB" id="E7QZF2"/>
<gene>
    <name evidence="1" type="ORF">ZOD2009_20797</name>
</gene>